<protein>
    <recommendedName>
        <fullName evidence="1">Clr5 domain-containing protein</fullName>
    </recommendedName>
</protein>
<dbReference type="Proteomes" id="UP001275084">
    <property type="component" value="Unassembled WGS sequence"/>
</dbReference>
<reference evidence="2" key="2">
    <citation type="submission" date="2023-06" db="EMBL/GenBank/DDBJ databases">
        <authorList>
            <consortium name="Lawrence Berkeley National Laboratory"/>
            <person name="Haridas S."/>
            <person name="Hensen N."/>
            <person name="Bonometti L."/>
            <person name="Westerberg I."/>
            <person name="Brannstrom I.O."/>
            <person name="Guillou S."/>
            <person name="Cros-Aarteil S."/>
            <person name="Calhoun S."/>
            <person name="Kuo A."/>
            <person name="Mondo S."/>
            <person name="Pangilinan J."/>
            <person name="Riley R."/>
            <person name="Labutti K."/>
            <person name="Andreopoulos B."/>
            <person name="Lipzen A."/>
            <person name="Chen C."/>
            <person name="Yanf M."/>
            <person name="Daum C."/>
            <person name="Ng V."/>
            <person name="Clum A."/>
            <person name="Steindorff A."/>
            <person name="Ohm R."/>
            <person name="Martin F."/>
            <person name="Silar P."/>
            <person name="Natvig D."/>
            <person name="Lalanne C."/>
            <person name="Gautier V."/>
            <person name="Ament-Velasquez S.L."/>
            <person name="Kruys A."/>
            <person name="Hutchinson M.I."/>
            <person name="Powell A.J."/>
            <person name="Barry K."/>
            <person name="Miller A.N."/>
            <person name="Grigoriev I.V."/>
            <person name="Debuchy R."/>
            <person name="Gladieux P."/>
            <person name="Thoren M.H."/>
            <person name="Johannesson H."/>
        </authorList>
    </citation>
    <scope>NUCLEOTIDE SEQUENCE</scope>
    <source>
        <strain evidence="2">CBS 955.72</strain>
    </source>
</reference>
<name>A0AAJ0HF41_9PEZI</name>
<organism evidence="2 3">
    <name type="scientific">Lasiosphaeria hispida</name>
    <dbReference type="NCBI Taxonomy" id="260671"/>
    <lineage>
        <taxon>Eukaryota</taxon>
        <taxon>Fungi</taxon>
        <taxon>Dikarya</taxon>
        <taxon>Ascomycota</taxon>
        <taxon>Pezizomycotina</taxon>
        <taxon>Sordariomycetes</taxon>
        <taxon>Sordariomycetidae</taxon>
        <taxon>Sordariales</taxon>
        <taxon>Lasiosphaeriaceae</taxon>
        <taxon>Lasiosphaeria</taxon>
    </lineage>
</organism>
<dbReference type="PANTHER" id="PTHR38788">
    <property type="entry name" value="CLR5 DOMAIN-CONTAINING PROTEIN"/>
    <property type="match status" value="1"/>
</dbReference>
<dbReference type="AlphaFoldDB" id="A0AAJ0HF41"/>
<sequence>MAGFVGTSSSKPWSGVYDTVYQLYWFEDRTLDETMSIMKNQHNFSATKKQWISKLDQWKLKKNISTKEMQNLVRIQRKRKMEEDKDTNFSVREKFAEVEKKPSGKSQLLGQLEEIWHAFFDIATRIPHQYDQSRTVIVKLFKC</sequence>
<evidence type="ECO:0000259" key="1">
    <source>
        <dbReference type="Pfam" id="PF14420"/>
    </source>
</evidence>
<feature type="domain" description="Clr5" evidence="1">
    <location>
        <begin position="10"/>
        <end position="62"/>
    </location>
</feature>
<evidence type="ECO:0000313" key="2">
    <source>
        <dbReference type="EMBL" id="KAK3349683.1"/>
    </source>
</evidence>
<keyword evidence="3" id="KW-1185">Reference proteome</keyword>
<evidence type="ECO:0000313" key="3">
    <source>
        <dbReference type="Proteomes" id="UP001275084"/>
    </source>
</evidence>
<reference evidence="2" key="1">
    <citation type="journal article" date="2023" name="Mol. Phylogenet. Evol.">
        <title>Genome-scale phylogeny and comparative genomics of the fungal order Sordariales.</title>
        <authorList>
            <person name="Hensen N."/>
            <person name="Bonometti L."/>
            <person name="Westerberg I."/>
            <person name="Brannstrom I.O."/>
            <person name="Guillou S."/>
            <person name="Cros-Aarteil S."/>
            <person name="Calhoun S."/>
            <person name="Haridas S."/>
            <person name="Kuo A."/>
            <person name="Mondo S."/>
            <person name="Pangilinan J."/>
            <person name="Riley R."/>
            <person name="LaButti K."/>
            <person name="Andreopoulos B."/>
            <person name="Lipzen A."/>
            <person name="Chen C."/>
            <person name="Yan M."/>
            <person name="Daum C."/>
            <person name="Ng V."/>
            <person name="Clum A."/>
            <person name="Steindorff A."/>
            <person name="Ohm R.A."/>
            <person name="Martin F."/>
            <person name="Silar P."/>
            <person name="Natvig D.O."/>
            <person name="Lalanne C."/>
            <person name="Gautier V."/>
            <person name="Ament-Velasquez S.L."/>
            <person name="Kruys A."/>
            <person name="Hutchinson M.I."/>
            <person name="Powell A.J."/>
            <person name="Barry K."/>
            <person name="Miller A.N."/>
            <person name="Grigoriev I.V."/>
            <person name="Debuchy R."/>
            <person name="Gladieux P."/>
            <person name="Hiltunen Thoren M."/>
            <person name="Johannesson H."/>
        </authorList>
    </citation>
    <scope>NUCLEOTIDE SEQUENCE</scope>
    <source>
        <strain evidence="2">CBS 955.72</strain>
    </source>
</reference>
<gene>
    <name evidence="2" type="ORF">B0T25DRAFT_570295</name>
</gene>
<accession>A0AAJ0HF41</accession>
<dbReference type="PANTHER" id="PTHR38788:SF3">
    <property type="entry name" value="CLR5 DOMAIN-CONTAINING PROTEIN"/>
    <property type="match status" value="1"/>
</dbReference>
<dbReference type="InterPro" id="IPR025676">
    <property type="entry name" value="Clr5_dom"/>
</dbReference>
<proteinExistence type="predicted"/>
<comment type="caution">
    <text evidence="2">The sequence shown here is derived from an EMBL/GenBank/DDBJ whole genome shotgun (WGS) entry which is preliminary data.</text>
</comment>
<dbReference type="EMBL" id="JAUIQD010000005">
    <property type="protein sequence ID" value="KAK3349683.1"/>
    <property type="molecule type" value="Genomic_DNA"/>
</dbReference>
<dbReference type="Pfam" id="PF14420">
    <property type="entry name" value="Clr5"/>
    <property type="match status" value="1"/>
</dbReference>